<feature type="compositionally biased region" description="Low complexity" evidence="1">
    <location>
        <begin position="60"/>
        <end position="84"/>
    </location>
</feature>
<protein>
    <submittedName>
        <fullName evidence="4">Pectinesterase inhibitor 10</fullName>
    </submittedName>
</protein>
<dbReference type="PANTHER" id="PTHR47873:SF1">
    <property type="entry name" value="ARM REPEAT SUPERFAMILY PROTEIN"/>
    <property type="match status" value="1"/>
</dbReference>
<evidence type="ECO:0000313" key="4">
    <source>
        <dbReference type="RefSeq" id="XP_039122077.1"/>
    </source>
</evidence>
<feature type="region of interest" description="Disordered" evidence="1">
    <location>
        <begin position="1"/>
        <end position="84"/>
    </location>
</feature>
<gene>
    <name evidence="4" type="primary">LOC120258694</name>
</gene>
<name>A0AB40B495_DIOCR</name>
<dbReference type="Pfam" id="PF25598">
    <property type="entry name" value="ARM_PUB"/>
    <property type="match status" value="1"/>
</dbReference>
<reference evidence="4" key="1">
    <citation type="submission" date="2025-08" db="UniProtKB">
        <authorList>
            <consortium name="RefSeq"/>
        </authorList>
    </citation>
    <scope>IDENTIFICATION</scope>
</reference>
<dbReference type="InterPro" id="IPR058678">
    <property type="entry name" value="ARM_PUB"/>
</dbReference>
<organism evidence="3 4">
    <name type="scientific">Dioscorea cayennensis subsp. rotundata</name>
    <name type="common">White Guinea yam</name>
    <name type="synonym">Dioscorea rotundata</name>
    <dbReference type="NCBI Taxonomy" id="55577"/>
    <lineage>
        <taxon>Eukaryota</taxon>
        <taxon>Viridiplantae</taxon>
        <taxon>Streptophyta</taxon>
        <taxon>Embryophyta</taxon>
        <taxon>Tracheophyta</taxon>
        <taxon>Spermatophyta</taxon>
        <taxon>Magnoliopsida</taxon>
        <taxon>Liliopsida</taxon>
        <taxon>Dioscoreales</taxon>
        <taxon>Dioscoreaceae</taxon>
        <taxon>Dioscorea</taxon>
    </lineage>
</organism>
<dbReference type="RefSeq" id="XP_039122077.1">
    <property type="nucleotide sequence ID" value="XM_039266143.1"/>
</dbReference>
<keyword evidence="3" id="KW-1185">Reference proteome</keyword>
<feature type="domain" description="U-box" evidence="2">
    <location>
        <begin position="150"/>
        <end position="300"/>
    </location>
</feature>
<dbReference type="AlphaFoldDB" id="A0AB40B495"/>
<evidence type="ECO:0000259" key="2">
    <source>
        <dbReference type="Pfam" id="PF25598"/>
    </source>
</evidence>
<evidence type="ECO:0000256" key="1">
    <source>
        <dbReference type="SAM" id="MobiDB-lite"/>
    </source>
</evidence>
<dbReference type="PANTHER" id="PTHR47873">
    <property type="entry name" value="ARM REPEAT SUPERFAMILY PROTEIN"/>
    <property type="match status" value="1"/>
</dbReference>
<dbReference type="Proteomes" id="UP001515500">
    <property type="component" value="Chromosome 4"/>
</dbReference>
<feature type="compositionally biased region" description="Pro residues" evidence="1">
    <location>
        <begin position="38"/>
        <end position="59"/>
    </location>
</feature>
<dbReference type="GeneID" id="120258694"/>
<evidence type="ECO:0000313" key="3">
    <source>
        <dbReference type="Proteomes" id="UP001515500"/>
    </source>
</evidence>
<sequence>MSRSQAQPKMKPPPRPLFTCGLFRHCTDSVLSPTAATSPPPSSAVPNPSPPPPTRPPPTTTTTAPHPAPDLAPSSSSSSSSSASHSFTQWRFPLSHPHPPPDPPAPILDAFHAAELHFASGARLPALRLLERAISPDPLTPGGDRACPATVMAGVVESLRDPETARAAAKVLLALVLGEGNRRLAVELGAVGAAVDAVGAGGATAERALAALELMCGTSEGAEVVRGHAMAGVALAKAAEGMGERGRECAIGVMAAAWGGAAAGEAPVEVGRAVVVALQKECGGRGRRKGTQLLKALKESGRLDLPGEF</sequence>
<accession>A0AB40B495</accession>
<proteinExistence type="predicted"/>